<feature type="compositionally biased region" description="Polar residues" evidence="1">
    <location>
        <begin position="57"/>
        <end position="66"/>
    </location>
</feature>
<keyword evidence="3" id="KW-1185">Reference proteome</keyword>
<dbReference type="OrthoDB" id="2574059at2759"/>
<evidence type="ECO:0000313" key="2">
    <source>
        <dbReference type="EMBL" id="OCF55300.1"/>
    </source>
</evidence>
<dbReference type="Proteomes" id="UP000092583">
    <property type="component" value="Unassembled WGS sequence"/>
</dbReference>
<organism evidence="2 3">
    <name type="scientific">Kwoniella mangroviensis CBS 10435</name>
    <dbReference type="NCBI Taxonomy" id="1331196"/>
    <lineage>
        <taxon>Eukaryota</taxon>
        <taxon>Fungi</taxon>
        <taxon>Dikarya</taxon>
        <taxon>Basidiomycota</taxon>
        <taxon>Agaricomycotina</taxon>
        <taxon>Tremellomycetes</taxon>
        <taxon>Tremellales</taxon>
        <taxon>Cryptococcaceae</taxon>
        <taxon>Kwoniella</taxon>
    </lineage>
</organism>
<dbReference type="EMBL" id="KI669467">
    <property type="protein sequence ID" value="OCF55300.1"/>
    <property type="molecule type" value="Genomic_DNA"/>
</dbReference>
<sequence length="245" mass="26561">MSRPIPTTNKPRQLSLSSAQIDSNSALLTPGGTPPHTANGHDHAHVHTHFENRLQQLLSSFESGTHSFDREERESPEERRTSFGSGSDVFPTPPSSRRPSFLSGLSLSRPFAFTSTASSSPISSTPLSGSHNGKEHFSNLQMTSAVGTRPNLERENQIQSTPNIPHHHFEKEEGNLPLTVNKQLNRSKTTSHISTGGITQKQNGFKPNPRSDIGHGSANGGGGGTGKEEKRHFDPSREPKLLGLL</sequence>
<feature type="compositionally biased region" description="Basic and acidic residues" evidence="1">
    <location>
        <begin position="67"/>
        <end position="81"/>
    </location>
</feature>
<feature type="compositionally biased region" description="Polar residues" evidence="1">
    <location>
        <begin position="188"/>
        <end position="205"/>
    </location>
</feature>
<protein>
    <submittedName>
        <fullName evidence="2">Uncharacterized protein</fullName>
    </submittedName>
</protein>
<proteinExistence type="predicted"/>
<reference evidence="3" key="2">
    <citation type="submission" date="2013-12" db="EMBL/GenBank/DDBJ databases">
        <title>Evolution of pathogenesis and genome organization in the Tremellales.</title>
        <authorList>
            <person name="Cuomo C."/>
            <person name="Litvintseva A."/>
            <person name="Heitman J."/>
            <person name="Chen Y."/>
            <person name="Sun S."/>
            <person name="Springer D."/>
            <person name="Dromer F."/>
            <person name="Young S."/>
            <person name="Zeng Q."/>
            <person name="Chapman S."/>
            <person name="Gujja S."/>
            <person name="Saif S."/>
            <person name="Birren B."/>
        </authorList>
    </citation>
    <scope>NUCLEOTIDE SEQUENCE [LARGE SCALE GENOMIC DNA]</scope>
    <source>
        <strain evidence="3">CBS 10435</strain>
    </source>
</reference>
<reference evidence="2 3" key="1">
    <citation type="submission" date="2013-07" db="EMBL/GenBank/DDBJ databases">
        <title>The Genome Sequence of Kwoniella mangroviensis CBS10435.</title>
        <authorList>
            <consortium name="The Broad Institute Genome Sequencing Platform"/>
            <person name="Cuomo C."/>
            <person name="Litvintseva A."/>
            <person name="Chen Y."/>
            <person name="Heitman J."/>
            <person name="Sun S."/>
            <person name="Springer D."/>
            <person name="Dromer F."/>
            <person name="Young S.K."/>
            <person name="Zeng Q."/>
            <person name="Gargeya S."/>
            <person name="Fitzgerald M."/>
            <person name="Abouelleil A."/>
            <person name="Alvarado L."/>
            <person name="Berlin A.M."/>
            <person name="Chapman S.B."/>
            <person name="Dewar J."/>
            <person name="Goldberg J."/>
            <person name="Griggs A."/>
            <person name="Gujja S."/>
            <person name="Hansen M."/>
            <person name="Howarth C."/>
            <person name="Imamovic A."/>
            <person name="Larimer J."/>
            <person name="McCowan C."/>
            <person name="Murphy C."/>
            <person name="Pearson M."/>
            <person name="Priest M."/>
            <person name="Roberts A."/>
            <person name="Saif S."/>
            <person name="Shea T."/>
            <person name="Sykes S."/>
            <person name="Wortman J."/>
            <person name="Nusbaum C."/>
            <person name="Birren B."/>
        </authorList>
    </citation>
    <scope>NUCLEOTIDE SEQUENCE [LARGE SCALE GENOMIC DNA]</scope>
    <source>
        <strain evidence="2 3">CBS 10435</strain>
    </source>
</reference>
<feature type="compositionally biased region" description="Basic and acidic residues" evidence="1">
    <location>
        <begin position="226"/>
        <end position="245"/>
    </location>
</feature>
<dbReference type="AlphaFoldDB" id="A0A1B9IIS8"/>
<accession>A0A1B9IIS8</accession>
<feature type="region of interest" description="Disordered" evidence="1">
    <location>
        <begin position="115"/>
        <end position="135"/>
    </location>
</feature>
<gene>
    <name evidence="2" type="ORF">L486_07415</name>
</gene>
<feature type="region of interest" description="Disordered" evidence="1">
    <location>
        <begin position="22"/>
        <end position="45"/>
    </location>
</feature>
<feature type="region of interest" description="Disordered" evidence="1">
    <location>
        <begin position="57"/>
        <end position="102"/>
    </location>
</feature>
<evidence type="ECO:0000256" key="1">
    <source>
        <dbReference type="SAM" id="MobiDB-lite"/>
    </source>
</evidence>
<name>A0A1B9IIS8_9TREE</name>
<evidence type="ECO:0000313" key="3">
    <source>
        <dbReference type="Proteomes" id="UP000092583"/>
    </source>
</evidence>
<feature type="compositionally biased region" description="Low complexity" evidence="1">
    <location>
        <begin position="115"/>
        <end position="130"/>
    </location>
</feature>
<feature type="region of interest" description="Disordered" evidence="1">
    <location>
        <begin position="188"/>
        <end position="245"/>
    </location>
</feature>